<organism evidence="10 11">
    <name type="scientific">Chlamydia ibidis 10-1398/6</name>
    <dbReference type="NCBI Taxonomy" id="1046581"/>
    <lineage>
        <taxon>Bacteria</taxon>
        <taxon>Pseudomonadati</taxon>
        <taxon>Chlamydiota</taxon>
        <taxon>Chlamydiia</taxon>
        <taxon>Chlamydiales</taxon>
        <taxon>Chlamydiaceae</taxon>
        <taxon>Chlamydia/Chlamydophila group</taxon>
        <taxon>Chlamydia</taxon>
    </lineage>
</organism>
<accession>A0ABN0MZL9</accession>
<keyword evidence="11" id="KW-1185">Reference proteome</keyword>
<dbReference type="GO" id="GO:0004798">
    <property type="term" value="F:dTMP kinase activity"/>
    <property type="evidence" value="ECO:0007669"/>
    <property type="project" value="UniProtKB-EC"/>
</dbReference>
<evidence type="ECO:0000313" key="10">
    <source>
        <dbReference type="EMBL" id="EQM62770.1"/>
    </source>
</evidence>
<dbReference type="PANTHER" id="PTHR10344">
    <property type="entry name" value="THYMIDYLATE KINASE"/>
    <property type="match status" value="1"/>
</dbReference>
<dbReference type="InterPro" id="IPR018095">
    <property type="entry name" value="Thymidylate_kin_CS"/>
</dbReference>
<evidence type="ECO:0000256" key="4">
    <source>
        <dbReference type="ARBA" id="ARBA00022741"/>
    </source>
</evidence>
<proteinExistence type="inferred from homology"/>
<feature type="domain" description="Thymidylate kinase-like" evidence="9">
    <location>
        <begin position="5"/>
        <end position="189"/>
    </location>
</feature>
<dbReference type="InterPro" id="IPR018094">
    <property type="entry name" value="Thymidylate_kinase"/>
</dbReference>
<reference evidence="10 11" key="1">
    <citation type="submission" date="2013-07" db="EMBL/GenBank/DDBJ databases">
        <title>Isolation of a new Chlamydia species from the feral Sacred Ibis (Threskiornis aethiopicus): Chlamydia ibidis.</title>
        <authorList>
            <person name="Vorimore F."/>
            <person name="Hsia R.-C."/>
            <person name="Huot-Creasy H."/>
            <person name="Bastian S."/>
            <person name="Deruyter L."/>
            <person name="Passet A."/>
            <person name="Sachse K."/>
            <person name="Bavoil P."/>
            <person name="Myers G."/>
            <person name="Laroucau K."/>
        </authorList>
    </citation>
    <scope>NUCLEOTIDE SEQUENCE [LARGE SCALE GENOMIC DNA]</scope>
    <source>
        <strain evidence="10 11">10-1398/6</strain>
    </source>
</reference>
<dbReference type="EMBL" id="APJW01000002">
    <property type="protein sequence ID" value="EQM62770.1"/>
    <property type="molecule type" value="Genomic_DNA"/>
</dbReference>
<keyword evidence="5 8" id="KW-0418">Kinase</keyword>
<dbReference type="InterPro" id="IPR027417">
    <property type="entry name" value="P-loop_NTPase"/>
</dbReference>
<gene>
    <name evidence="8 10" type="primary">tmk</name>
    <name evidence="10" type="ORF">H359_0572</name>
</gene>
<protein>
    <recommendedName>
        <fullName evidence="8">Thymidylate kinase</fullName>
        <ecNumber evidence="8">2.7.4.9</ecNumber>
    </recommendedName>
    <alternativeName>
        <fullName evidence="8">dTMP kinase</fullName>
    </alternativeName>
</protein>
<evidence type="ECO:0000256" key="1">
    <source>
        <dbReference type="ARBA" id="ARBA00009776"/>
    </source>
</evidence>
<evidence type="ECO:0000256" key="7">
    <source>
        <dbReference type="ARBA" id="ARBA00048743"/>
    </source>
</evidence>
<dbReference type="HAMAP" id="MF_00165">
    <property type="entry name" value="Thymidylate_kinase"/>
    <property type="match status" value="1"/>
</dbReference>
<dbReference type="RefSeq" id="WP_020370132.1">
    <property type="nucleotide sequence ID" value="NZ_APJW01000002.1"/>
</dbReference>
<evidence type="ECO:0000256" key="8">
    <source>
        <dbReference type="HAMAP-Rule" id="MF_00165"/>
    </source>
</evidence>
<comment type="function">
    <text evidence="8">Phosphorylation of dTMP to form dTDP in both de novo and salvage pathways of dTTP synthesis.</text>
</comment>
<dbReference type="Gene3D" id="3.40.50.300">
    <property type="entry name" value="P-loop containing nucleotide triphosphate hydrolases"/>
    <property type="match status" value="1"/>
</dbReference>
<dbReference type="EC" id="2.7.4.9" evidence="8"/>
<dbReference type="NCBIfam" id="TIGR00041">
    <property type="entry name" value="DTMP_kinase"/>
    <property type="match status" value="1"/>
</dbReference>
<keyword evidence="4 8" id="KW-0547">Nucleotide-binding</keyword>
<dbReference type="Pfam" id="PF02223">
    <property type="entry name" value="Thymidylate_kin"/>
    <property type="match status" value="1"/>
</dbReference>
<dbReference type="InterPro" id="IPR039430">
    <property type="entry name" value="Thymidylate_kin-like_dom"/>
</dbReference>
<feature type="binding site" evidence="8">
    <location>
        <begin position="7"/>
        <end position="14"/>
    </location>
    <ligand>
        <name>ATP</name>
        <dbReference type="ChEBI" id="CHEBI:30616"/>
    </ligand>
</feature>
<comment type="similarity">
    <text evidence="1 8">Belongs to the thymidylate kinase family.</text>
</comment>
<keyword evidence="2 8" id="KW-0808">Transferase</keyword>
<evidence type="ECO:0000259" key="9">
    <source>
        <dbReference type="Pfam" id="PF02223"/>
    </source>
</evidence>
<dbReference type="SUPFAM" id="SSF52540">
    <property type="entry name" value="P-loop containing nucleoside triphosphate hydrolases"/>
    <property type="match status" value="1"/>
</dbReference>
<evidence type="ECO:0000256" key="2">
    <source>
        <dbReference type="ARBA" id="ARBA00022679"/>
    </source>
</evidence>
<dbReference type="CDD" id="cd01672">
    <property type="entry name" value="TMPK"/>
    <property type="match status" value="1"/>
</dbReference>
<sequence length="202" mass="22456">MFIVIEGGEGAGKSSLALALESRLSIEGKEVVWTREPGGTPFGESLRSLILSSSISTYTELFLFLASRSQHIHEKIAPAVASGKIVICERFHDSTIVYQGLASGLGVEYVANFCYQVVGVHPFLPDLTILLDLPPEEGLLRKCKQKSLDRFEERSLEYHRRIREGFLSLALRDPERHLVLDATRPLEKSISEVMARISALCN</sequence>
<keyword evidence="3 8" id="KW-0545">Nucleotide biosynthesis</keyword>
<evidence type="ECO:0000256" key="5">
    <source>
        <dbReference type="ARBA" id="ARBA00022777"/>
    </source>
</evidence>
<dbReference type="PANTHER" id="PTHR10344:SF4">
    <property type="entry name" value="UMP-CMP KINASE 2, MITOCHONDRIAL"/>
    <property type="match status" value="1"/>
</dbReference>
<evidence type="ECO:0000313" key="11">
    <source>
        <dbReference type="Proteomes" id="UP000016064"/>
    </source>
</evidence>
<name>A0ABN0MZL9_9CHLA</name>
<keyword evidence="6 8" id="KW-0067">ATP-binding</keyword>
<evidence type="ECO:0000256" key="3">
    <source>
        <dbReference type="ARBA" id="ARBA00022727"/>
    </source>
</evidence>
<dbReference type="PROSITE" id="PS01331">
    <property type="entry name" value="THYMIDYLATE_KINASE"/>
    <property type="match status" value="1"/>
</dbReference>
<dbReference type="Proteomes" id="UP000016064">
    <property type="component" value="Unassembled WGS sequence"/>
</dbReference>
<comment type="caution">
    <text evidence="10">The sequence shown here is derived from an EMBL/GenBank/DDBJ whole genome shotgun (WGS) entry which is preliminary data.</text>
</comment>
<evidence type="ECO:0000256" key="6">
    <source>
        <dbReference type="ARBA" id="ARBA00022840"/>
    </source>
</evidence>
<comment type="catalytic activity">
    <reaction evidence="7 8">
        <text>dTMP + ATP = dTDP + ADP</text>
        <dbReference type="Rhea" id="RHEA:13517"/>
        <dbReference type="ChEBI" id="CHEBI:30616"/>
        <dbReference type="ChEBI" id="CHEBI:58369"/>
        <dbReference type="ChEBI" id="CHEBI:63528"/>
        <dbReference type="ChEBI" id="CHEBI:456216"/>
        <dbReference type="EC" id="2.7.4.9"/>
    </reaction>
</comment>